<dbReference type="Gene3D" id="3.40.50.1360">
    <property type="match status" value="1"/>
</dbReference>
<evidence type="ECO:0000259" key="4">
    <source>
        <dbReference type="Pfam" id="PF01182"/>
    </source>
</evidence>
<dbReference type="InterPro" id="IPR057234">
    <property type="entry name" value="DUF7912"/>
</dbReference>
<feature type="domain" description="DUF7912" evidence="5">
    <location>
        <begin position="215"/>
        <end position="260"/>
    </location>
</feature>
<organism evidence="6 7">
    <name type="scientific">Hibiscus sabdariffa</name>
    <name type="common">roselle</name>
    <dbReference type="NCBI Taxonomy" id="183260"/>
    <lineage>
        <taxon>Eukaryota</taxon>
        <taxon>Viridiplantae</taxon>
        <taxon>Streptophyta</taxon>
        <taxon>Embryophyta</taxon>
        <taxon>Tracheophyta</taxon>
        <taxon>Spermatophyta</taxon>
        <taxon>Magnoliopsida</taxon>
        <taxon>eudicotyledons</taxon>
        <taxon>Gunneridae</taxon>
        <taxon>Pentapetalae</taxon>
        <taxon>rosids</taxon>
        <taxon>malvids</taxon>
        <taxon>Malvales</taxon>
        <taxon>Malvaceae</taxon>
        <taxon>Malvoideae</taxon>
        <taxon>Hibiscus</taxon>
    </lineage>
</organism>
<evidence type="ECO:0000256" key="3">
    <source>
        <dbReference type="SAM" id="MobiDB-lite"/>
    </source>
</evidence>
<dbReference type="Pfam" id="PF25498">
    <property type="entry name" value="DUF7912"/>
    <property type="match status" value="1"/>
</dbReference>
<dbReference type="CDD" id="cd01400">
    <property type="entry name" value="6PGL"/>
    <property type="match status" value="1"/>
</dbReference>
<feature type="domain" description="Glucosamine/galactosamine-6-phosphate isomerase" evidence="4">
    <location>
        <begin position="338"/>
        <end position="559"/>
    </location>
</feature>
<evidence type="ECO:0000313" key="7">
    <source>
        <dbReference type="Proteomes" id="UP001396334"/>
    </source>
</evidence>
<feature type="compositionally biased region" description="Acidic residues" evidence="3">
    <location>
        <begin position="96"/>
        <end position="107"/>
    </location>
</feature>
<evidence type="ECO:0000256" key="2">
    <source>
        <dbReference type="ARBA" id="ARBA00010662"/>
    </source>
</evidence>
<name>A0ABR2NLV6_9ROSI</name>
<dbReference type="PANTHER" id="PTHR11054">
    <property type="entry name" value="6-PHOSPHOGLUCONOLACTONASE"/>
    <property type="match status" value="1"/>
</dbReference>
<comment type="pathway">
    <text evidence="1">Carbohydrate degradation; pentose phosphate pathway.</text>
</comment>
<dbReference type="NCBIfam" id="TIGR01198">
    <property type="entry name" value="pgl"/>
    <property type="match status" value="1"/>
</dbReference>
<accession>A0ABR2NLV6</accession>
<dbReference type="EMBL" id="JBBPBN010000124">
    <property type="protein sequence ID" value="KAK8977158.1"/>
    <property type="molecule type" value="Genomic_DNA"/>
</dbReference>
<evidence type="ECO:0008006" key="8">
    <source>
        <dbReference type="Google" id="ProtNLM"/>
    </source>
</evidence>
<comment type="caution">
    <text evidence="6">The sequence shown here is derived from an EMBL/GenBank/DDBJ whole genome shotgun (WGS) entry which is preliminary data.</text>
</comment>
<evidence type="ECO:0000256" key="1">
    <source>
        <dbReference type="ARBA" id="ARBA00004959"/>
    </source>
</evidence>
<sequence>MGNGGIVFRLLLRSSRRPPPLCFVASSFSTAKLSPLPLPTSLNPSSSLEPNPIFSFASSFTHRLLHGTASVHGKNGHQQEEEEDPDFYETAKDDGETSDGWEEEDDGVEPKLGDGGDGGGVVLQGVPWGESVLSFAYDVLKLFSDDFKLYAFKTSPRGYIYVRLDKLSHEYGCPSMEELQSYSREYKKRLDEAGERREIPDDLALEVSSPGAERILKVPDDLDRFKDMAMRVCYIEDEESNHTEKSGVFLLDSVEQEHCRKTRKIFLLHLITSSSGENERVAVMQEEKETIFFFYFCVCVFSFIGCTWKPRRVGKIVKSMAFSGVKNDRGELRILENLDELRTDLADYIAELSEAAVKERGVFAIALSGGSLIGLMGKLCEAPYNKTVDWGKWYIFWADERVVAKSHSDSNYKLAKDGLLSKVPIVPSHVHSINDSVSAEEAADEYTFVIRQLVKSRMVSVSDISDCPKFDLILLGMGPDGHAASLFPNHAVLDEKDEWVTFITDSPKPPPERITFTLPVINSASNVAIVVTGETKAEAVHLAIDNIGPDSQSVPARIHPPQRCQRLPRDGLILLCQVHELLRVLLGGNFKFWNDWGGGYVEFADAKALHELLCTFVVPGIFKITRCVFPFKEIIGVSLLVRALLHHHLLSPGCS</sequence>
<reference evidence="6 7" key="1">
    <citation type="journal article" date="2024" name="G3 (Bethesda)">
        <title>Genome assembly of Hibiscus sabdariffa L. provides insights into metabolisms of medicinal natural products.</title>
        <authorList>
            <person name="Kim T."/>
        </authorList>
    </citation>
    <scope>NUCLEOTIDE SEQUENCE [LARGE SCALE GENOMIC DNA]</scope>
    <source>
        <strain evidence="6">TK-2024</strain>
        <tissue evidence="6">Old leaves</tissue>
    </source>
</reference>
<protein>
    <recommendedName>
        <fullName evidence="8">6-phosphogluconolactonase</fullName>
    </recommendedName>
</protein>
<keyword evidence="7" id="KW-1185">Reference proteome</keyword>
<dbReference type="InterPro" id="IPR039104">
    <property type="entry name" value="6PGL"/>
</dbReference>
<dbReference type="InterPro" id="IPR037171">
    <property type="entry name" value="NagB/RpiA_transferase-like"/>
</dbReference>
<proteinExistence type="inferred from homology"/>
<dbReference type="SUPFAM" id="SSF100950">
    <property type="entry name" value="NagB/RpiA/CoA transferase-like"/>
    <property type="match status" value="1"/>
</dbReference>
<dbReference type="Proteomes" id="UP001396334">
    <property type="component" value="Unassembled WGS sequence"/>
</dbReference>
<comment type="similarity">
    <text evidence="2">Belongs to the glucosamine/galactosamine-6-phosphate isomerase family. 6-phosphogluconolactonase subfamily.</text>
</comment>
<feature type="region of interest" description="Disordered" evidence="3">
    <location>
        <begin position="71"/>
        <end position="119"/>
    </location>
</feature>
<dbReference type="PANTHER" id="PTHR11054:SF17">
    <property type="entry name" value="6-PHOSPHOGLUCONOLACTONASE 1-RELATED"/>
    <property type="match status" value="1"/>
</dbReference>
<dbReference type="InterPro" id="IPR005900">
    <property type="entry name" value="6-phosphogluconolactonase_DevB"/>
</dbReference>
<gene>
    <name evidence="6" type="ORF">V6N11_021246</name>
</gene>
<evidence type="ECO:0000313" key="6">
    <source>
        <dbReference type="EMBL" id="KAK8977158.1"/>
    </source>
</evidence>
<dbReference type="InterPro" id="IPR006148">
    <property type="entry name" value="Glc/Gal-6P_isomerase"/>
</dbReference>
<evidence type="ECO:0000259" key="5">
    <source>
        <dbReference type="Pfam" id="PF25498"/>
    </source>
</evidence>
<dbReference type="Pfam" id="PF01182">
    <property type="entry name" value="Glucosamine_iso"/>
    <property type="match status" value="1"/>
</dbReference>